<accession>A0A8T2NUW1</accession>
<dbReference type="AlphaFoldDB" id="A0A8T2NUW1"/>
<dbReference type="EMBL" id="JAFBMS010000045">
    <property type="protein sequence ID" value="KAG9340147.1"/>
    <property type="molecule type" value="Genomic_DNA"/>
</dbReference>
<organism evidence="1 2">
    <name type="scientific">Albula glossodonta</name>
    <name type="common">roundjaw bonefish</name>
    <dbReference type="NCBI Taxonomy" id="121402"/>
    <lineage>
        <taxon>Eukaryota</taxon>
        <taxon>Metazoa</taxon>
        <taxon>Chordata</taxon>
        <taxon>Craniata</taxon>
        <taxon>Vertebrata</taxon>
        <taxon>Euteleostomi</taxon>
        <taxon>Actinopterygii</taxon>
        <taxon>Neopterygii</taxon>
        <taxon>Teleostei</taxon>
        <taxon>Albuliformes</taxon>
        <taxon>Albulidae</taxon>
        <taxon>Albula</taxon>
    </lineage>
</organism>
<gene>
    <name evidence="1" type="ORF">JZ751_021868</name>
</gene>
<proteinExistence type="predicted"/>
<evidence type="ECO:0000313" key="2">
    <source>
        <dbReference type="Proteomes" id="UP000824540"/>
    </source>
</evidence>
<protein>
    <submittedName>
        <fullName evidence="1">Uncharacterized protein</fullName>
    </submittedName>
</protein>
<comment type="caution">
    <text evidence="1">The sequence shown here is derived from an EMBL/GenBank/DDBJ whole genome shotgun (WGS) entry which is preliminary data.</text>
</comment>
<dbReference type="OrthoDB" id="442317at2759"/>
<dbReference type="Gene3D" id="3.40.50.300">
    <property type="entry name" value="P-loop containing nucleotide triphosphate hydrolases"/>
    <property type="match status" value="1"/>
</dbReference>
<dbReference type="InterPro" id="IPR027417">
    <property type="entry name" value="P-loop_NTPase"/>
</dbReference>
<evidence type="ECO:0000313" key="1">
    <source>
        <dbReference type="EMBL" id="KAG9340147.1"/>
    </source>
</evidence>
<keyword evidence="2" id="KW-1185">Reference proteome</keyword>
<reference evidence="1" key="1">
    <citation type="thesis" date="2021" institute="BYU ScholarsArchive" country="Provo, UT, USA">
        <title>Applications of and Algorithms for Genome Assembly and Genomic Analyses with an Emphasis on Marine Teleosts.</title>
        <authorList>
            <person name="Pickett B.D."/>
        </authorList>
    </citation>
    <scope>NUCLEOTIDE SEQUENCE</scope>
    <source>
        <strain evidence="1">HI-2016</strain>
    </source>
</reference>
<name>A0A8T2NUW1_9TELE</name>
<sequence length="58" mass="6150">MDLPDSLSSVKVSQMMGLENIKSKPASNALTGEGLKEGVDWLQGMLSDGCLILMLALL</sequence>
<dbReference type="Proteomes" id="UP000824540">
    <property type="component" value="Unassembled WGS sequence"/>
</dbReference>